<dbReference type="GO" id="GO:0006633">
    <property type="term" value="P:fatty acid biosynthetic process"/>
    <property type="evidence" value="ECO:0007669"/>
    <property type="project" value="InterPro"/>
</dbReference>
<dbReference type="SUPFAM" id="SSF52777">
    <property type="entry name" value="CoA-dependent acyltransferases"/>
    <property type="match status" value="2"/>
</dbReference>
<dbReference type="Gene3D" id="1.10.1200.10">
    <property type="entry name" value="ACP-like"/>
    <property type="match status" value="2"/>
</dbReference>
<dbReference type="InterPro" id="IPR001227">
    <property type="entry name" value="Ac_transferase_dom_sf"/>
</dbReference>
<dbReference type="Pfam" id="PF00698">
    <property type="entry name" value="Acyl_transf_1"/>
    <property type="match status" value="1"/>
</dbReference>
<dbReference type="InterPro" id="IPR036736">
    <property type="entry name" value="ACP-like_sf"/>
</dbReference>
<dbReference type="SMART" id="SM00827">
    <property type="entry name" value="PKS_AT"/>
    <property type="match status" value="1"/>
</dbReference>
<keyword evidence="8" id="KW-0560">Oxidoreductase</keyword>
<dbReference type="CDD" id="cd19532">
    <property type="entry name" value="C_PKS-NRPS"/>
    <property type="match status" value="1"/>
</dbReference>
<dbReference type="PROSITE" id="PS00012">
    <property type="entry name" value="PHOSPHOPANTETHEINE"/>
    <property type="match status" value="2"/>
</dbReference>
<dbReference type="Gene3D" id="3.40.50.720">
    <property type="entry name" value="NAD(P)-binding Rossmann-like Domain"/>
    <property type="match status" value="3"/>
</dbReference>
<dbReference type="Pfam" id="PF14765">
    <property type="entry name" value="PS-DH"/>
    <property type="match status" value="1"/>
</dbReference>
<evidence type="ECO:0000256" key="9">
    <source>
        <dbReference type="ARBA" id="ARBA00023268"/>
    </source>
</evidence>
<dbReference type="InterPro" id="IPR032821">
    <property type="entry name" value="PKS_assoc"/>
</dbReference>
<dbReference type="Gene3D" id="3.30.300.30">
    <property type="match status" value="1"/>
</dbReference>
<dbReference type="InterPro" id="IPR049551">
    <property type="entry name" value="PKS_DH_C"/>
</dbReference>
<dbReference type="InterPro" id="IPR001242">
    <property type="entry name" value="Condensation_dom"/>
</dbReference>
<dbReference type="InterPro" id="IPR000873">
    <property type="entry name" value="AMP-dep_synth/lig_dom"/>
</dbReference>
<dbReference type="Gene3D" id="3.40.50.12780">
    <property type="entry name" value="N-terminal domain of ligase-like"/>
    <property type="match status" value="1"/>
</dbReference>
<keyword evidence="7" id="KW-0677">Repeat</keyword>
<dbReference type="InterPro" id="IPR020845">
    <property type="entry name" value="AMP-binding_CS"/>
</dbReference>
<comment type="similarity">
    <text evidence="10">In the C-terminal section; belongs to the NRP synthetase family.</text>
</comment>
<evidence type="ECO:0000256" key="5">
    <source>
        <dbReference type="ARBA" id="ARBA00022603"/>
    </source>
</evidence>
<evidence type="ECO:0000256" key="2">
    <source>
        <dbReference type="ARBA" id="ARBA00022450"/>
    </source>
</evidence>
<dbReference type="PROSITE" id="PS52019">
    <property type="entry name" value="PKS_MFAS_DH"/>
    <property type="match status" value="1"/>
</dbReference>
<dbReference type="SMART" id="SM00826">
    <property type="entry name" value="PKS_DH"/>
    <property type="match status" value="1"/>
</dbReference>
<dbReference type="InterPro" id="IPR057326">
    <property type="entry name" value="KR_dom"/>
</dbReference>
<evidence type="ECO:0000313" key="16">
    <source>
        <dbReference type="EMBL" id="ALQ32760.1"/>
    </source>
</evidence>
<sequence length="3939" mass="433048">MGSQPFPKEPIAIIGTSIRFPGGANTPSKLWDLLIEKRDVQSPIPPERFNVDAFYSTNGEKNGCTDVKKAYLLSEDIRLFDASFFKINPREAEAMDPQQRLLLEAVYEATETAGLPMEDLKGSDTAVYVGCMTGDYHEMLMRDPHDMPKYMATGTARSILSNRISYLFDWKGPSMTIDTACSSSLVAVYDAVTALRNGVSRIACAGGVNLILGPEMMISESKLHMLSPTGRSKMWDASANGYARGEGVAAIMMKTLSQALADGDHIEGIIREIGVNSDGRTNGITLPNPVAQTELIRQTYTNAGLDVFKDRCQFFEAHGTGTPAGDPLEARAIHEAFFSTGDIVTEPMFVGSVKTTIGHLEGCAGLAGLIKALEAVKRGIIPPNQLFENLNPALKPYVSNLKLPVDAQPWPKLAVGSPRRASVNSFGFGGTNAHVIIEQYEHSPTQSSINEVISTPIVLSANSDLSLRTQISQLAALIENSKEYSIESILYTLAHRRSQLPFRTYFSGHNLESLQDKLKSATAEDAVLPTAKQDVPLGPTPRILGVFTGQGAQWPTMGREILKSSSFARRLMASLEESLASLPEPPTWTLTEQIMADKDESRLSEAAVSQPLCTAVQLMVVELLRKAGIEFDCVIGHSSGEISAAYAAGFLSLQDAIRVAYFRGVCAKLAGGADGAQGSMMAVGLSYEEASVFCEENFPGLVDVAASNAPKSTTLSGDKAGIEKAKELLDQQGTFARVLRVDTAYHSHHMHPCAEPYLDLLQAAKVKALPGNGSCEWYSSVLGERIDASLHGEVLAGEYWVENMINPVLFSVASELVAGANLPCHVALEVGPHPALKGPFNQTYKRATGSQLPYQATLSRNINDVAALSDTLGFLWAHCGKGSVDLMSYAQAFSTSSNTTLATGLPSYSWDHTQSFWRESRKSLKFRQRAQPPHPLLGVRSVEDPAGSFRWLNHLRLEDMPWLDGHKVEGQVVLPAAAYLVMAMESARSIDETREVQLVELSEVHIMSAIQLGQDWQAIETVFNLDVVDQQPSSATATWSLSTPLRDGNWKCNAKGQLHVEFGSTSRASLLPSRGEPVASLTSVDVERFYSSLTSIGLEYTGEFKHLDSIKRQLGFATASVRQITPDFSAMIHPALLDAAFQSIFAAYCWPDDGSLQAPFVPTFFRSMRIVNTSQLQHGDELVVDSFLTNANERELVADMDMFGASNGEPILQIEGLACTSLLRPGPNNAKELYTKTEWEVDIASAIATPDSVEEDTASDLELVDLCERLSYFYLRELNNTVSRDEVPNFDWHYQRIFEWIDHLFPSIRSGNHPTIKKEWSSDSRQWLMEQSAKFPGRIDLQLIQAVGENLPAVVRKQTTMLEHMVRDDMLNRIYKYGLGFERANVYLGRISKQLAHRYPRMNILEIGAGTGGATKGILESLGTTFESYTFTDISTGFFEAAAETFDHWASKMIFKPLNIENDPTEQGFPEAHYDFIIASNVLHATKSLQVTMQNTRKLLKPGGQLLLLEVTSDIVRVKLMMSGLSGWWLGGDDGRRYGPTIPVSQWDSLLKQTGFSGIDKTVNDFVDDQKYMTSVMLSQAVDDKMHLLRQPFISSGNWLTSHSLTIVGGKYNDISNEIVKLLTQINGMPENLIHRINNFEQLASSDIPVRSALVLEDLDEPILKKLTDKKLKGVQKLINASRQVLWVSNGCQKDEPFANMSVGMCRSLASEYPHIHLQHVDVEGDITTLTPSRIAEAFLQLVYRASIKSDDIVWSIEAEMILREDEWFIPRVKSDRALNDQLNASKMAIQTRKTLKDDIIEIQKRRNQFVVVEPVHSLPLSGSSSPVDITVTHSLLYPFKFGQKSSGYLCYGYTVAEPRKRVLAISGANLSRIYVPPFFVWDLSSNDAEPASLLRKTAFAIAADSVLGDVEGGSTVLIHEADEFMGAALQWKAEELKINVMLTTSDYSKAKSGEMTFIHALAPERVISKAIPQGTSLIVDLSGKEDNATASPFAGSVASHIRVVRLQDILDSQSHGIGDPIIHGVRDAIDSSLDVDHSTSVISVSEVVTKQVSIKDYATVVGFAHDSIISAVVQPLEGDRLFRSDKTYLLIGFTGGLGKALCRWMVSCGVRHIALTTRNVDSIDRVWLEELHLQGAQVKVFQADVSEKQALEKAYEEILQQMPPVCGAANAALLLSDHMFSELKVQDFLKVFGPKIKATQNLHDLLKGQKLDFFIMFSSLASVVGNRGQVNYAASNLFMSAIAEQRRSQGLAASVMHIGMVLGVGYVSSTGAYEATLRSSNYMAISETDLRNMFCQAILVGQPDSAHGPELITGLNRYSLEPDAQKYFWRDNMRFSHHTLEEERQERSSSTKVSMAQRLEGAKDATEVLAIVEEEFCTKLERMLQAESGSIKTSQSLLSLGVDSLIAAEIRSWFFKELDIDTPVLDILNTASISELCSNAVSNLTSVSGSLAESKTEVTKEVMSTDAHRKYLQLTYIAVKSLNNVNTATAVSSSLPTENEPFTTRNSPNSTPVTASEADSDEKVSIKPTIVRSGPLSFAQERLWFLGQFLQNANTYNVTMHYRISGPLRVKDLGEAFQQVIQRHKTLRTAFFINHETGLPEQGVLKHSPFRLEQKRNTTVRAEYERMQKTTYDLEKGNVIKVVIVPNSDDEHDLIFGFHHIALDGFSAQIMVRDLAMAYAGQTLAPKELGYLDFAIAQKATKLSSDSIDYWKAEFEEPPPVLPVFDFAETKMRIPLTDYNTRAYERTLAAEEGGKTQAAARELGVTPFHIHLAALQVVLSDLASTNDVCIGVTDANKNDAAYMDAVGFFVNLLPLRLQARSSQTLAELALNAKSKANQALTHSQIPFDVLLDELKLPRSTMHSPLFQVVLNFKMGSTQKVPLAECQAQLVSFKDADNPYDLSFDVENYNDGSTAVTVKTQEYLYTRGELGFILDRYFDVLSLIASESSQTLGQVCKPITAQIQKSLSLGRGESISSPRFETLSHYFDYWVEKQPETIAIRTDDGKSFTWLQLKGLVSQIATTLVEVGATRGSKVCVYCEPSMYIFAVLMSIAQVGGVYVPLDTQNPIKRLQLIVNDCQPDVLLIDDSTKGSAPELETTAKLINVYNIDHPSSNAPHIRNLAEGSEMGYIYYTSGTTGVPKGVALTHTNLVHHIDAFIQFTSLKRGTVLQQAPLGFDMSLTQMSVATMLGGTLVVASSETRKDPTQIAQLMLTEKVTHTLMTPTLALAVIHHGYEYLSKCVDWEFALLSGEAVRAHVPPEFKRLGLKNLDLRNGYGPTEITINSSCGLNELSDNTPNDTRNPSIGLTLPNYSCYILDENMQPVRPGFAGELVVGGCGIATGYLNREDLTQAKFLPDPFASPEDISRGWTRMYRTGDKARFLPDGRIVFLGRIAGDSQIKLRGFRIELEDVANTIVKASKGAIPEAAVSLRQGENGDGDSAFLVAFAIISEAPCPSDVKAYFKQLLKELSLPRYMIPAKIVPTRQLPMNSSGKLDQHALDALPVPLDDEVTAQPLSETQERLKLGWLKALPPVAADATIGPDTDFFTAGGNSLRIVTLREHISREFGVAISVFDLFQASTLQDMAAKIDGLTAETADTKPIDWAEETRVDSVIKASAEGSSASQKCEELQVVLTGSTGFLGTSILESLLADKRVSKVHCLAIRSTSADRDPMFSSPRVVCYQGDLTHPRLGLSQEQFDTLARSVDRIIHNGADVSFLKTYQSLRRPNVDATQELAQMAIARRIPFHFVSTGGVVNLTGQDGLAEVSVSDYEPPVNGSLGYVASKWASENILESYADKHGLPVWIHRPANITGTNAPTHDFMQNIFRYSAEIRSLPELSGWKGYFDFVPVETVAGAIVDSIAETGQDKPVYRHHCGTHKIAVGNLKEYFETEQGKEMEVVSVEEWLDRAKNAGLDSLTATLVEKTLGQGGGIVPWLRTGGL</sequence>
<dbReference type="NCBIfam" id="TIGR01733">
    <property type="entry name" value="AA-adenyl-dom"/>
    <property type="match status" value="1"/>
</dbReference>
<comment type="pathway">
    <text evidence="1">Mycotoxin biosynthesis.</text>
</comment>
<evidence type="ECO:0000256" key="3">
    <source>
        <dbReference type="ARBA" id="ARBA00022553"/>
    </source>
</evidence>
<dbReference type="InterPro" id="IPR006162">
    <property type="entry name" value="Ppantetheine_attach_site"/>
</dbReference>
<dbReference type="SUPFAM" id="SSF51735">
    <property type="entry name" value="NAD(P)-binding Rossmann-fold domains"/>
    <property type="match status" value="2"/>
</dbReference>
<organism evidence="16">
    <name type="scientific">Fusarium aywerte</name>
    <dbReference type="NCBI Taxonomy" id="427292"/>
    <lineage>
        <taxon>Eukaryota</taxon>
        <taxon>Fungi</taxon>
        <taxon>Dikarya</taxon>
        <taxon>Ascomycota</taxon>
        <taxon>Pezizomycotina</taxon>
        <taxon>Sordariomycetes</taxon>
        <taxon>Hypocreomycetidae</taxon>
        <taxon>Hypocreales</taxon>
        <taxon>Nectriaceae</taxon>
        <taxon>Fusarium</taxon>
        <taxon>Fusarium chlamydosporum species complex</taxon>
    </lineage>
</organism>
<dbReference type="SUPFAM" id="SSF55048">
    <property type="entry name" value="Probable ACP-binding domain of malonyl-CoA ACP transacylase"/>
    <property type="match status" value="1"/>
</dbReference>
<dbReference type="Pfam" id="PF08242">
    <property type="entry name" value="Methyltransf_12"/>
    <property type="match status" value="1"/>
</dbReference>
<feature type="domain" description="Ketosynthase family 3 (KS3)" evidence="14">
    <location>
        <begin position="8"/>
        <end position="439"/>
    </location>
</feature>
<dbReference type="GO" id="GO:0016491">
    <property type="term" value="F:oxidoreductase activity"/>
    <property type="evidence" value="ECO:0007669"/>
    <property type="project" value="UniProtKB-KW"/>
</dbReference>
<dbReference type="InterPro" id="IPR010071">
    <property type="entry name" value="AA_adenyl_dom"/>
</dbReference>
<dbReference type="Gene3D" id="3.30.559.30">
    <property type="entry name" value="Nonribosomal peptide synthetase, condensation domain"/>
    <property type="match status" value="1"/>
</dbReference>
<dbReference type="InterPro" id="IPR016035">
    <property type="entry name" value="Acyl_Trfase/lysoPLipase"/>
</dbReference>
<keyword evidence="5" id="KW-0489">Methyltransferase</keyword>
<dbReference type="Gene3D" id="3.40.366.10">
    <property type="entry name" value="Malonyl-Coenzyme A Acyl Carrier Protein, domain 2"/>
    <property type="match status" value="1"/>
</dbReference>
<dbReference type="InterPro" id="IPR045851">
    <property type="entry name" value="AMP-bd_C_sf"/>
</dbReference>
<keyword evidence="3" id="KW-0597">Phosphoprotein</keyword>
<keyword evidence="6" id="KW-0808">Transferase</keyword>
<dbReference type="InterPro" id="IPR009081">
    <property type="entry name" value="PP-bd_ACP"/>
</dbReference>
<dbReference type="CDD" id="cd05930">
    <property type="entry name" value="A_NRPS"/>
    <property type="match status" value="1"/>
</dbReference>
<dbReference type="PANTHER" id="PTHR43775:SF20">
    <property type="entry name" value="HYBRID PKS-NRPS SYNTHETASE APDA"/>
    <property type="match status" value="1"/>
</dbReference>
<dbReference type="FunFam" id="3.40.47.10:FF:000019">
    <property type="entry name" value="Polyketide synthase type I"/>
    <property type="match status" value="1"/>
</dbReference>
<dbReference type="InterPro" id="IPR018201">
    <property type="entry name" value="Ketoacyl_synth_AS"/>
</dbReference>
<dbReference type="InterPro" id="IPR013968">
    <property type="entry name" value="PKS_KR"/>
</dbReference>
<dbReference type="InterPro" id="IPR014043">
    <property type="entry name" value="Acyl_transferase_dom"/>
</dbReference>
<feature type="region of interest" description="N-terminal hotdog fold" evidence="11">
    <location>
        <begin position="934"/>
        <end position="1065"/>
    </location>
</feature>
<dbReference type="GO" id="GO:0009403">
    <property type="term" value="P:toxin biosynthetic process"/>
    <property type="evidence" value="ECO:0007669"/>
    <property type="project" value="UniProtKB-ARBA"/>
</dbReference>
<dbReference type="GO" id="GO:0008168">
    <property type="term" value="F:methyltransferase activity"/>
    <property type="evidence" value="ECO:0007669"/>
    <property type="project" value="UniProtKB-KW"/>
</dbReference>
<feature type="region of interest" description="Disordered" evidence="12">
    <location>
        <begin position="2493"/>
        <end position="2522"/>
    </location>
</feature>
<dbReference type="PANTHER" id="PTHR43775">
    <property type="entry name" value="FATTY ACID SYNTHASE"/>
    <property type="match status" value="1"/>
</dbReference>
<dbReference type="SUPFAM" id="SSF47336">
    <property type="entry name" value="ACP-like"/>
    <property type="match status" value="2"/>
</dbReference>
<dbReference type="Pfam" id="PF07993">
    <property type="entry name" value="NAD_binding_4"/>
    <property type="match status" value="1"/>
</dbReference>
<proteinExistence type="evidence at transcript level"/>
<dbReference type="GO" id="GO:0016874">
    <property type="term" value="F:ligase activity"/>
    <property type="evidence" value="ECO:0007669"/>
    <property type="project" value="UniProtKB-KW"/>
</dbReference>
<dbReference type="InterPro" id="IPR049552">
    <property type="entry name" value="PKS_DH_N"/>
</dbReference>
<dbReference type="GO" id="GO:0032259">
    <property type="term" value="P:methylation"/>
    <property type="evidence" value="ECO:0007669"/>
    <property type="project" value="UniProtKB-KW"/>
</dbReference>
<dbReference type="GO" id="GO:0031177">
    <property type="term" value="F:phosphopantetheine binding"/>
    <property type="evidence" value="ECO:0007669"/>
    <property type="project" value="InterPro"/>
</dbReference>
<dbReference type="InterPro" id="IPR020807">
    <property type="entry name" value="PKS_DH"/>
</dbReference>
<accession>A0A0U2TS14</accession>
<evidence type="ECO:0000259" key="15">
    <source>
        <dbReference type="PROSITE" id="PS52019"/>
    </source>
</evidence>
<dbReference type="CDD" id="cd00833">
    <property type="entry name" value="PKS"/>
    <property type="match status" value="1"/>
</dbReference>
<feature type="compositionally biased region" description="Polar residues" evidence="12">
    <location>
        <begin position="2493"/>
        <end position="2515"/>
    </location>
</feature>
<dbReference type="InterPro" id="IPR029063">
    <property type="entry name" value="SAM-dependent_MTases_sf"/>
</dbReference>
<evidence type="ECO:0000256" key="12">
    <source>
        <dbReference type="SAM" id="MobiDB-lite"/>
    </source>
</evidence>
<keyword evidence="2" id="KW-0596">Phosphopantetheine</keyword>
<dbReference type="Pfam" id="PF02801">
    <property type="entry name" value="Ketoacyl-synt_C"/>
    <property type="match status" value="1"/>
</dbReference>
<dbReference type="InterPro" id="IPR016039">
    <property type="entry name" value="Thiolase-like"/>
</dbReference>
<protein>
    <submittedName>
        <fullName evidence="16">Putative polyketide synthase</fullName>
    </submittedName>
</protein>
<dbReference type="EMBL" id="KU179895">
    <property type="protein sequence ID" value="ALQ32760.1"/>
    <property type="molecule type" value="mRNA"/>
</dbReference>
<evidence type="ECO:0000259" key="14">
    <source>
        <dbReference type="PROSITE" id="PS52004"/>
    </source>
</evidence>
<evidence type="ECO:0000256" key="4">
    <source>
        <dbReference type="ARBA" id="ARBA00022598"/>
    </source>
</evidence>
<dbReference type="InterPro" id="IPR014030">
    <property type="entry name" value="Ketoacyl_synth_N"/>
</dbReference>
<dbReference type="InterPro" id="IPR036291">
    <property type="entry name" value="NAD(P)-bd_dom_sf"/>
</dbReference>
<dbReference type="Pfam" id="PF00501">
    <property type="entry name" value="AMP-binding"/>
    <property type="match status" value="1"/>
</dbReference>
<evidence type="ECO:0000256" key="10">
    <source>
        <dbReference type="ARBA" id="ARBA00029443"/>
    </source>
</evidence>
<keyword evidence="9" id="KW-0511">Multifunctional enzyme</keyword>
<keyword evidence="4" id="KW-0436">Ligase</keyword>
<dbReference type="Pfam" id="PF00668">
    <property type="entry name" value="Condensation"/>
    <property type="match status" value="1"/>
</dbReference>
<feature type="domain" description="Carrier" evidence="13">
    <location>
        <begin position="2368"/>
        <end position="2445"/>
    </location>
</feature>
<evidence type="ECO:0000256" key="1">
    <source>
        <dbReference type="ARBA" id="ARBA00004685"/>
    </source>
</evidence>
<feature type="region of interest" description="C-terminal hotdog fold" evidence="11">
    <location>
        <begin position="1081"/>
        <end position="1228"/>
    </location>
</feature>
<dbReference type="Pfam" id="PF00109">
    <property type="entry name" value="ketoacyl-synt"/>
    <property type="match status" value="1"/>
</dbReference>
<evidence type="ECO:0000259" key="13">
    <source>
        <dbReference type="PROSITE" id="PS50075"/>
    </source>
</evidence>
<gene>
    <name evidence="16" type="ORF">Fay_1582</name>
</gene>
<dbReference type="SUPFAM" id="SSF56801">
    <property type="entry name" value="Acetyl-CoA synthetase-like"/>
    <property type="match status" value="1"/>
</dbReference>
<dbReference type="SMART" id="SM00825">
    <property type="entry name" value="PKS_KS"/>
    <property type="match status" value="1"/>
</dbReference>
<dbReference type="SMART" id="SM00823">
    <property type="entry name" value="PKS_PP"/>
    <property type="match status" value="2"/>
</dbReference>
<dbReference type="InterPro" id="IPR013217">
    <property type="entry name" value="Methyltransf_12"/>
</dbReference>
<dbReference type="Pfam" id="PF00550">
    <property type="entry name" value="PP-binding"/>
    <property type="match status" value="2"/>
</dbReference>
<dbReference type="InterPro" id="IPR042104">
    <property type="entry name" value="PKS_dehydratase_sf"/>
</dbReference>
<dbReference type="Pfam" id="PF16197">
    <property type="entry name" value="KAsynt_C_assoc"/>
    <property type="match status" value="1"/>
</dbReference>
<dbReference type="Gene3D" id="3.10.129.110">
    <property type="entry name" value="Polyketide synthase dehydratase"/>
    <property type="match status" value="1"/>
</dbReference>
<dbReference type="PROSITE" id="PS50075">
    <property type="entry name" value="CARRIER"/>
    <property type="match status" value="2"/>
</dbReference>
<evidence type="ECO:0000256" key="11">
    <source>
        <dbReference type="PROSITE-ProRule" id="PRU01363"/>
    </source>
</evidence>
<dbReference type="InterPro" id="IPR020806">
    <property type="entry name" value="PKS_PP-bd"/>
</dbReference>
<reference evidence="16" key="1">
    <citation type="submission" date="2015-11" db="EMBL/GenBank/DDBJ databases">
        <title>Insights into natural products biosynthesis from analysis of 490 polyketide synthases from Fusarium.</title>
        <authorList>
            <person name="Brown D.W."/>
            <person name="Proctor R.H."/>
        </authorList>
    </citation>
    <scope>NUCLEOTIDE SEQUENCE</scope>
    <source>
        <strain evidence="16">NRRL 25410</strain>
    </source>
</reference>
<dbReference type="SMART" id="SM00822">
    <property type="entry name" value="PKS_KR"/>
    <property type="match status" value="1"/>
</dbReference>
<evidence type="ECO:0000256" key="8">
    <source>
        <dbReference type="ARBA" id="ARBA00023002"/>
    </source>
</evidence>
<dbReference type="SUPFAM" id="SSF53901">
    <property type="entry name" value="Thiolase-like"/>
    <property type="match status" value="1"/>
</dbReference>
<dbReference type="InterPro" id="IPR020841">
    <property type="entry name" value="PKS_Beta-ketoAc_synthase_dom"/>
</dbReference>
<dbReference type="Pfam" id="PF08659">
    <property type="entry name" value="KR"/>
    <property type="match status" value="1"/>
</dbReference>
<evidence type="ECO:0000256" key="7">
    <source>
        <dbReference type="ARBA" id="ARBA00022737"/>
    </source>
</evidence>
<dbReference type="Pfam" id="PF21089">
    <property type="entry name" value="PKS_DH_N"/>
    <property type="match status" value="1"/>
</dbReference>
<dbReference type="InterPro" id="IPR050091">
    <property type="entry name" value="PKS_NRPS_Biosynth_Enz"/>
</dbReference>
<dbReference type="InterPro" id="IPR013120">
    <property type="entry name" value="FAR_NAD-bd"/>
</dbReference>
<dbReference type="Gene3D" id="3.40.50.150">
    <property type="entry name" value="Vaccinia Virus protein VP39"/>
    <property type="match status" value="1"/>
</dbReference>
<name>A0A0U2TS14_9HYPO</name>
<dbReference type="PROSITE" id="PS00606">
    <property type="entry name" value="KS3_1"/>
    <property type="match status" value="1"/>
</dbReference>
<evidence type="ECO:0000256" key="6">
    <source>
        <dbReference type="ARBA" id="ARBA00022679"/>
    </source>
</evidence>
<feature type="active site" description="Proton donor; for dehydratase activity" evidence="11">
    <location>
        <position position="1138"/>
    </location>
</feature>
<dbReference type="PROSITE" id="PS52004">
    <property type="entry name" value="KS3_2"/>
    <property type="match status" value="1"/>
</dbReference>
<dbReference type="SUPFAM" id="SSF52151">
    <property type="entry name" value="FabD/lysophospholipase-like"/>
    <property type="match status" value="1"/>
</dbReference>
<dbReference type="PROSITE" id="PS00455">
    <property type="entry name" value="AMP_BINDING"/>
    <property type="match status" value="1"/>
</dbReference>
<feature type="active site" description="Proton acceptor; for dehydratase activity" evidence="11">
    <location>
        <position position="966"/>
    </location>
</feature>
<dbReference type="InterPro" id="IPR016036">
    <property type="entry name" value="Malonyl_transacylase_ACP-bd"/>
</dbReference>
<dbReference type="InterPro" id="IPR023213">
    <property type="entry name" value="CAT-like_dom_sf"/>
</dbReference>
<feature type="domain" description="Carrier" evidence="13">
    <location>
        <begin position="3512"/>
        <end position="3591"/>
    </location>
</feature>
<dbReference type="InterPro" id="IPR014031">
    <property type="entry name" value="Ketoacyl_synth_C"/>
</dbReference>
<feature type="domain" description="PKS/mFAS DH" evidence="15">
    <location>
        <begin position="934"/>
        <end position="1228"/>
    </location>
</feature>
<dbReference type="SUPFAM" id="SSF53335">
    <property type="entry name" value="S-adenosyl-L-methionine-dependent methyltransferases"/>
    <property type="match status" value="1"/>
</dbReference>
<dbReference type="InterPro" id="IPR049900">
    <property type="entry name" value="PKS_mFAS_DH"/>
</dbReference>
<dbReference type="Gene3D" id="3.40.47.10">
    <property type="match status" value="1"/>
</dbReference>
<dbReference type="Gene3D" id="3.30.559.10">
    <property type="entry name" value="Chloramphenicol acetyltransferase-like domain"/>
    <property type="match status" value="1"/>
</dbReference>
<dbReference type="InterPro" id="IPR042099">
    <property type="entry name" value="ANL_N_sf"/>
</dbReference>
<dbReference type="GO" id="GO:0004312">
    <property type="term" value="F:fatty acid synthase activity"/>
    <property type="evidence" value="ECO:0007669"/>
    <property type="project" value="TreeGrafter"/>
</dbReference>
<dbReference type="GO" id="GO:0004315">
    <property type="term" value="F:3-oxoacyl-[acyl-carrier-protein] synthase activity"/>
    <property type="evidence" value="ECO:0007669"/>
    <property type="project" value="InterPro"/>
</dbReference>